<dbReference type="PANTHER" id="PTHR11915">
    <property type="entry name" value="SPECTRIN/FILAMIN RELATED CYTOSKELETAL PROTEIN"/>
    <property type="match status" value="1"/>
</dbReference>
<evidence type="ECO:0000259" key="1">
    <source>
        <dbReference type="PROSITE" id="PS50021"/>
    </source>
</evidence>
<dbReference type="Pfam" id="PF00307">
    <property type="entry name" value="CH"/>
    <property type="match status" value="1"/>
</dbReference>
<accession>A0A3B4W9W4</accession>
<dbReference type="InterPro" id="IPR001715">
    <property type="entry name" value="CH_dom"/>
</dbReference>
<evidence type="ECO:0000313" key="3">
    <source>
        <dbReference type="Proteomes" id="UP000261360"/>
    </source>
</evidence>
<dbReference type="SUPFAM" id="SSF47576">
    <property type="entry name" value="Calponin-homology domain, CH-domain"/>
    <property type="match status" value="1"/>
</dbReference>
<protein>
    <recommendedName>
        <fullName evidence="1">Calponin-homology (CH) domain-containing protein</fullName>
    </recommendedName>
</protein>
<sequence length="86" mass="9877">MTLILGMVSNFHNSWQDGLAFNCLIQAYRPDLVQYQKLNKSAKVDNLNHAFDLANDKLEIPKLLDATDMVSMRPDEKSRITNVLQR</sequence>
<dbReference type="Ensembl" id="ENSSLDT00000000682.1">
    <property type="protein sequence ID" value="ENSSLDP00000000631.1"/>
    <property type="gene ID" value="ENSSLDG00000000568.1"/>
</dbReference>
<reference evidence="2" key="1">
    <citation type="submission" date="2025-08" db="UniProtKB">
        <authorList>
            <consortium name="Ensembl"/>
        </authorList>
    </citation>
    <scope>IDENTIFICATION</scope>
</reference>
<dbReference type="Gene3D" id="1.10.418.10">
    <property type="entry name" value="Calponin-like domain"/>
    <property type="match status" value="1"/>
</dbReference>
<dbReference type="InterPro" id="IPR036872">
    <property type="entry name" value="CH_dom_sf"/>
</dbReference>
<dbReference type="AlphaFoldDB" id="A0A3B4W9W4"/>
<proteinExistence type="predicted"/>
<evidence type="ECO:0000313" key="2">
    <source>
        <dbReference type="Ensembl" id="ENSSLDP00000000631.1"/>
    </source>
</evidence>
<dbReference type="GeneTree" id="ENSGT00940000161549"/>
<keyword evidence="3" id="KW-1185">Reference proteome</keyword>
<dbReference type="SMART" id="SM00033">
    <property type="entry name" value="CH"/>
    <property type="match status" value="1"/>
</dbReference>
<dbReference type="Proteomes" id="UP000261360">
    <property type="component" value="Unplaced"/>
</dbReference>
<dbReference type="PROSITE" id="PS50021">
    <property type="entry name" value="CH"/>
    <property type="match status" value="1"/>
</dbReference>
<feature type="domain" description="Calponin-homology (CH)" evidence="1">
    <location>
        <begin position="1"/>
        <end position="86"/>
    </location>
</feature>
<name>A0A3B4W9W4_SERLL</name>
<dbReference type="STRING" id="1841481.ENSSLDP00000000631"/>
<organism evidence="2 3">
    <name type="scientific">Seriola lalandi dorsalis</name>
    <dbReference type="NCBI Taxonomy" id="1841481"/>
    <lineage>
        <taxon>Eukaryota</taxon>
        <taxon>Metazoa</taxon>
        <taxon>Chordata</taxon>
        <taxon>Craniata</taxon>
        <taxon>Vertebrata</taxon>
        <taxon>Euteleostomi</taxon>
        <taxon>Actinopterygii</taxon>
        <taxon>Neopterygii</taxon>
        <taxon>Teleostei</taxon>
        <taxon>Neoteleostei</taxon>
        <taxon>Acanthomorphata</taxon>
        <taxon>Carangaria</taxon>
        <taxon>Carangiformes</taxon>
        <taxon>Carangidae</taxon>
        <taxon>Seriola</taxon>
    </lineage>
</organism>
<reference evidence="2" key="2">
    <citation type="submission" date="2025-09" db="UniProtKB">
        <authorList>
            <consortium name="Ensembl"/>
        </authorList>
    </citation>
    <scope>IDENTIFICATION</scope>
</reference>